<keyword evidence="2" id="KW-0732">Signal</keyword>
<dbReference type="GO" id="GO:0003677">
    <property type="term" value="F:DNA binding"/>
    <property type="evidence" value="ECO:0007669"/>
    <property type="project" value="UniProtKB-KW"/>
</dbReference>
<feature type="region of interest" description="Disordered" evidence="1">
    <location>
        <begin position="353"/>
        <end position="380"/>
    </location>
</feature>
<evidence type="ECO:0000313" key="4">
    <source>
        <dbReference type="Proteomes" id="UP001372526"/>
    </source>
</evidence>
<evidence type="ECO:0000313" key="3">
    <source>
        <dbReference type="EMBL" id="MEI4803389.1"/>
    </source>
</evidence>
<comment type="caution">
    <text evidence="3">The sequence shown here is derived from an EMBL/GenBank/DDBJ whole genome shotgun (WGS) entry which is preliminary data.</text>
</comment>
<sequence>MKKEKWLKLTLATGMTLSMATMFSSTTFAESALDPAPQIAAKIVNENAGKKVLFDNTHAQTAGTADWVIDGGFSDFGNGIANKGFFVKELRKSTPITYDDLKDYNVFIIPEANIPYKKSEQDAMLQYVKNGGSIFFIADHYNADRNKNRWDSSEVFNGYRRGAWENPAKGMSSEEASSQAMQGVESSDWLANNFGVRFRYNAIGDVSTDKIVAPDQSFGITTGVSSVAMHAGSTIAIVNPNLAKGIVYLPESLPKWNNAVDSGVYNGGGIAEGAYVAVAKVGLGKAAFIGDSSPVEDATPKYVREDTGQSKKTYDGYKEESDATLLTNVVKWLSTKESYTSLKQVNGLQLDTPTSLKTFEQPSSSTEPQPEPWGAPNQGYQWFNSSTFKPGSYGYNNNNTDNNNNDGNVSTSDYNFIHPSILPNNGVFQIKIQAAHLLPNTTYSNYSLGIYTSGGTQVAKVQNANGIWPSSYGYSNSFSFTTNSQGSAEKVVNVQIAPNTVGQATLRLRQNTTVKENKTVVIGTPAIR</sequence>
<gene>
    <name evidence="3" type="ORF">WAZ07_19370</name>
</gene>
<dbReference type="InterPro" id="IPR029062">
    <property type="entry name" value="Class_I_gatase-like"/>
</dbReference>
<name>A0ABU8FNB1_9BACI</name>
<evidence type="ECO:0000256" key="1">
    <source>
        <dbReference type="SAM" id="MobiDB-lite"/>
    </source>
</evidence>
<dbReference type="SUPFAM" id="SSF52317">
    <property type="entry name" value="Class I glutamine amidotransferase-like"/>
    <property type="match status" value="1"/>
</dbReference>
<dbReference type="Proteomes" id="UP001372526">
    <property type="component" value="Unassembled WGS sequence"/>
</dbReference>
<evidence type="ECO:0000256" key="2">
    <source>
        <dbReference type="SAM" id="SignalP"/>
    </source>
</evidence>
<dbReference type="PANTHER" id="PTHR12969:SF7">
    <property type="entry name" value="INTRAFLAGELLAR TRANSPORT PROTEIN 52 HOMOLOG"/>
    <property type="match status" value="1"/>
</dbReference>
<accession>A0ABU8FNB1</accession>
<dbReference type="PANTHER" id="PTHR12969">
    <property type="entry name" value="NGD5/OSM-6/IFT52"/>
    <property type="match status" value="1"/>
</dbReference>
<reference evidence="3 4" key="1">
    <citation type="submission" date="2024-01" db="EMBL/GenBank/DDBJ databases">
        <title>Seven novel Bacillus-like species.</title>
        <authorList>
            <person name="Liu G."/>
        </authorList>
    </citation>
    <scope>NUCLEOTIDE SEQUENCE [LARGE SCALE GENOMIC DNA]</scope>
    <source>
        <strain evidence="3 4">FJAT-51639</strain>
    </source>
</reference>
<organism evidence="3 4">
    <name type="scientific">Bacillus bruguierae</name>
    <dbReference type="NCBI Taxonomy" id="3127667"/>
    <lineage>
        <taxon>Bacteria</taxon>
        <taxon>Bacillati</taxon>
        <taxon>Bacillota</taxon>
        <taxon>Bacilli</taxon>
        <taxon>Bacillales</taxon>
        <taxon>Bacillaceae</taxon>
        <taxon>Bacillus</taxon>
    </lineage>
</organism>
<feature type="compositionally biased region" description="Basic and acidic residues" evidence="1">
    <location>
        <begin position="298"/>
        <end position="318"/>
    </location>
</feature>
<dbReference type="EMBL" id="JBAWSX010000013">
    <property type="protein sequence ID" value="MEI4803389.1"/>
    <property type="molecule type" value="Genomic_DNA"/>
</dbReference>
<feature type="chain" id="PRO_5045294045" evidence="2">
    <location>
        <begin position="30"/>
        <end position="528"/>
    </location>
</feature>
<dbReference type="RefSeq" id="WP_336473740.1">
    <property type="nucleotide sequence ID" value="NZ_JBAWSX010000013.1"/>
</dbReference>
<keyword evidence="4" id="KW-1185">Reference proteome</keyword>
<dbReference type="Gene3D" id="3.40.50.880">
    <property type="match status" value="1"/>
</dbReference>
<protein>
    <submittedName>
        <fullName evidence="3">DNA-binding protein</fullName>
    </submittedName>
</protein>
<feature type="region of interest" description="Disordered" evidence="1">
    <location>
        <begin position="297"/>
        <end position="318"/>
    </location>
</feature>
<dbReference type="InterPro" id="IPR039975">
    <property type="entry name" value="IFT52"/>
</dbReference>
<keyword evidence="3" id="KW-0238">DNA-binding</keyword>
<feature type="signal peptide" evidence="2">
    <location>
        <begin position="1"/>
        <end position="29"/>
    </location>
</feature>
<proteinExistence type="predicted"/>